<name>A0ABN3PTY2_9ACTN</name>
<evidence type="ECO:0000313" key="3">
    <source>
        <dbReference type="Proteomes" id="UP001501509"/>
    </source>
</evidence>
<reference evidence="2 3" key="1">
    <citation type="journal article" date="2019" name="Int. J. Syst. Evol. Microbiol.">
        <title>The Global Catalogue of Microorganisms (GCM) 10K type strain sequencing project: providing services to taxonomists for standard genome sequencing and annotation.</title>
        <authorList>
            <consortium name="The Broad Institute Genomics Platform"/>
            <consortium name="The Broad Institute Genome Sequencing Center for Infectious Disease"/>
            <person name="Wu L."/>
            <person name="Ma J."/>
        </authorList>
    </citation>
    <scope>NUCLEOTIDE SEQUENCE [LARGE SCALE GENOMIC DNA]</scope>
    <source>
        <strain evidence="2 3">JCM 6833</strain>
    </source>
</reference>
<feature type="compositionally biased region" description="Basic and acidic residues" evidence="1">
    <location>
        <begin position="27"/>
        <end position="36"/>
    </location>
</feature>
<feature type="compositionally biased region" description="Low complexity" evidence="1">
    <location>
        <begin position="7"/>
        <end position="26"/>
    </location>
</feature>
<dbReference type="EMBL" id="BAAATD010000004">
    <property type="protein sequence ID" value="GAA2599375.1"/>
    <property type="molecule type" value="Genomic_DNA"/>
</dbReference>
<evidence type="ECO:0000313" key="2">
    <source>
        <dbReference type="EMBL" id="GAA2599375.1"/>
    </source>
</evidence>
<organism evidence="2 3">
    <name type="scientific">Actinomadura fulvescens</name>
    <dbReference type="NCBI Taxonomy" id="46160"/>
    <lineage>
        <taxon>Bacteria</taxon>
        <taxon>Bacillati</taxon>
        <taxon>Actinomycetota</taxon>
        <taxon>Actinomycetes</taxon>
        <taxon>Streptosporangiales</taxon>
        <taxon>Thermomonosporaceae</taxon>
        <taxon>Actinomadura</taxon>
    </lineage>
</organism>
<proteinExistence type="predicted"/>
<evidence type="ECO:0000256" key="1">
    <source>
        <dbReference type="SAM" id="MobiDB-lite"/>
    </source>
</evidence>
<comment type="caution">
    <text evidence="2">The sequence shown here is derived from an EMBL/GenBank/DDBJ whole genome shotgun (WGS) entry which is preliminary data.</text>
</comment>
<protein>
    <submittedName>
        <fullName evidence="2">Uncharacterized protein</fullName>
    </submittedName>
</protein>
<keyword evidence="3" id="KW-1185">Reference proteome</keyword>
<gene>
    <name evidence="2" type="ORF">GCM10010411_36190</name>
</gene>
<sequence>MREQGDAARVAGQAAAQAARHGAPADGRGDPHRQHGDGSAVQQAVPCKAVSSKAVPFKAVPFKAVLRDGVRSSAAKTGFPGPGGDLHAVAGGELAVDAAQVGLDRGE</sequence>
<accession>A0ABN3PTY2</accession>
<dbReference type="Proteomes" id="UP001501509">
    <property type="component" value="Unassembled WGS sequence"/>
</dbReference>
<feature type="region of interest" description="Disordered" evidence="1">
    <location>
        <begin position="1"/>
        <end position="45"/>
    </location>
</feature>